<organism evidence="2 3">
    <name type="scientific">Vibrio vulnificus (strain YJ016)</name>
    <dbReference type="NCBI Taxonomy" id="196600"/>
    <lineage>
        <taxon>Bacteria</taxon>
        <taxon>Pseudomonadati</taxon>
        <taxon>Pseudomonadota</taxon>
        <taxon>Gammaproteobacteria</taxon>
        <taxon>Vibrionales</taxon>
        <taxon>Vibrionaceae</taxon>
        <taxon>Vibrio</taxon>
    </lineage>
</organism>
<dbReference type="AlphaFoldDB" id="Q7MED0"/>
<protein>
    <submittedName>
        <fullName evidence="2">Uncharacterized protein</fullName>
    </submittedName>
</protein>
<evidence type="ECO:0000256" key="1">
    <source>
        <dbReference type="SAM" id="Phobius"/>
    </source>
</evidence>
<keyword evidence="1" id="KW-0812">Transmembrane</keyword>
<accession>Q7MED0</accession>
<evidence type="ECO:0000313" key="2">
    <source>
        <dbReference type="EMBL" id="BAC96766.1"/>
    </source>
</evidence>
<name>Q7MED0_VIBVY</name>
<reference evidence="2 3" key="1">
    <citation type="journal article" date="2003" name="Genome Res.">
        <title>Comparative genome analysis of Vibrio vulnificus, a marine pathogen.</title>
        <authorList>
            <person name="Chen C.Y."/>
            <person name="Wu K.M."/>
            <person name="Chang Y.C."/>
            <person name="Chang C.H."/>
            <person name="Tsai H.C."/>
            <person name="Liao T.L."/>
            <person name="Liu Y.M."/>
            <person name="Chen H.J."/>
            <person name="Shen A.B."/>
            <person name="Li J.C."/>
            <person name="Su T.L."/>
            <person name="Shao C.P."/>
            <person name="Lee C.T."/>
            <person name="Hor L.I."/>
            <person name="Tsai S.F."/>
        </authorList>
    </citation>
    <scope>NUCLEOTIDE SEQUENCE [LARGE SCALE GENOMIC DNA]</scope>
    <source>
        <strain evidence="2 3">YJ016</strain>
    </source>
</reference>
<gene>
    <name evidence="2" type="ordered locus">VVA0740</name>
</gene>
<sequence>MLSLNPALYSLSKFMIFGTSASFDALFLFLLMFQPLYISVVAPFVCRSPTGRAI</sequence>
<dbReference type="KEGG" id="vvy:VVA0740"/>
<proteinExistence type="predicted"/>
<dbReference type="HOGENOM" id="CLU_3049308_0_0_6"/>
<feature type="transmembrane region" description="Helical" evidence="1">
    <location>
        <begin position="25"/>
        <end position="46"/>
    </location>
</feature>
<dbReference type="Proteomes" id="UP000002675">
    <property type="component" value="Chromosome II"/>
</dbReference>
<evidence type="ECO:0000313" key="3">
    <source>
        <dbReference type="Proteomes" id="UP000002675"/>
    </source>
</evidence>
<keyword evidence="1" id="KW-0472">Membrane</keyword>
<keyword evidence="1" id="KW-1133">Transmembrane helix</keyword>
<dbReference type="EMBL" id="BA000038">
    <property type="protein sequence ID" value="BAC96766.1"/>
    <property type="molecule type" value="Genomic_DNA"/>
</dbReference>